<dbReference type="EMBL" id="AP018823">
    <property type="protein sequence ID" value="BBF84931.1"/>
    <property type="molecule type" value="Genomic_DNA"/>
</dbReference>
<dbReference type="Pfam" id="PF09994">
    <property type="entry name" value="T6SS_Tle1-like_cat"/>
    <property type="match status" value="2"/>
</dbReference>
<accession>A0A3G9GFA1</accession>
<protein>
    <recommendedName>
        <fullName evidence="1">T6SS Phospholipase effector Tle1-like catalytic domain-containing protein</fullName>
    </recommendedName>
</protein>
<dbReference type="RefSeq" id="WP_089084726.1">
    <property type="nucleotide sequence ID" value="NZ_AP018823.1"/>
</dbReference>
<feature type="domain" description="T6SS Phospholipase effector Tle1-like catalytic" evidence="1">
    <location>
        <begin position="226"/>
        <end position="323"/>
    </location>
</feature>
<reference evidence="3" key="3">
    <citation type="journal article" date="2017" name="Plant Physiol. Biochem.">
        <title>Differential oxidative and antioxidative response of duckweed Lemna minor toward plant growth promoting/inhibiting bacteria.</title>
        <authorList>
            <person name="Ishizawa H."/>
            <person name="Kuroda M."/>
            <person name="Morikawa M."/>
            <person name="Ike M."/>
        </authorList>
    </citation>
    <scope>NUCLEOTIDE SEQUENCE [LARGE SCALE GENOMIC DNA]</scope>
    <source>
        <strain evidence="3">H3</strain>
    </source>
</reference>
<dbReference type="AlphaFoldDB" id="A0A3G9GFA1"/>
<reference evidence="2 3" key="2">
    <citation type="journal article" date="2017" name="Genome Announc.">
        <title>Draft genome sequence of Aquitalea magnusonii strain H3, a plant growth-promoting bacterium of duckweed Lemna minor.</title>
        <authorList>
            <person name="Ishizawa H."/>
            <person name="Kuroda M."/>
            <person name="Ike M."/>
        </authorList>
    </citation>
    <scope>NUCLEOTIDE SEQUENCE [LARGE SCALE GENOMIC DNA]</scope>
    <source>
        <strain evidence="2 3">H3</strain>
    </source>
</reference>
<proteinExistence type="predicted"/>
<dbReference type="PANTHER" id="PTHR33840:SF1">
    <property type="entry name" value="TLE1 PHOSPHOLIPASE DOMAIN-CONTAINING PROTEIN"/>
    <property type="match status" value="1"/>
</dbReference>
<organism evidence="2 3">
    <name type="scientific">Aquitalea magnusonii</name>
    <dbReference type="NCBI Taxonomy" id="332411"/>
    <lineage>
        <taxon>Bacteria</taxon>
        <taxon>Pseudomonadati</taxon>
        <taxon>Pseudomonadota</taxon>
        <taxon>Betaproteobacteria</taxon>
        <taxon>Neisseriales</taxon>
        <taxon>Chromobacteriaceae</taxon>
        <taxon>Aquitalea</taxon>
    </lineage>
</organism>
<keyword evidence="3" id="KW-1185">Reference proteome</keyword>
<gene>
    <name evidence="2" type="ORF">DLM_1307</name>
</gene>
<reference evidence="3" key="1">
    <citation type="journal article" date="2017" name="Biotechnol. Biofuels">
        <title>Evaluation of environmental bacterial communities as a factor affecting the growth of duckweed Lemna minor.</title>
        <authorList>
            <person name="Ishizawa H."/>
            <person name="Kuroda M."/>
            <person name="Morikawa M."/>
            <person name="Ike M."/>
        </authorList>
    </citation>
    <scope>NUCLEOTIDE SEQUENCE [LARGE SCALE GENOMIC DNA]</scope>
    <source>
        <strain evidence="3">H3</strain>
    </source>
</reference>
<evidence type="ECO:0000313" key="2">
    <source>
        <dbReference type="EMBL" id="BBF84931.1"/>
    </source>
</evidence>
<dbReference type="OrthoDB" id="4378831at2"/>
<dbReference type="KEGG" id="amah:DLM_1307"/>
<dbReference type="PANTHER" id="PTHR33840">
    <property type="match status" value="1"/>
</dbReference>
<dbReference type="Proteomes" id="UP000198290">
    <property type="component" value="Chromosome"/>
</dbReference>
<evidence type="ECO:0000259" key="1">
    <source>
        <dbReference type="Pfam" id="PF09994"/>
    </source>
</evidence>
<sequence length="540" mass="59475">MSTQNPAPYPSGQRALTAREQLQRAQALACVSGKNSAKCQGQIHVVLFFDGTGNNLNLDYYQAKPDQQKPSNIARLFLAARDKPDSGYFAFYMPGVGTPFPEIGDKGGMLGGGAGAGGEARILWALTRLVNAPYRYVTKGVLIDDGLAKSITEMASGVTGGAMRWALFTNWQRRLQAALKGRKPEVTQINLSVFGFSRGATEARAFVNWLYRLCQQENGGWHFAGTPLRTQFLGIFDTVASVGIAQLFPDNLPATGHMAWADGNLAIHPAVEQCVHYIAGHEVRACFPLDTVRRGNSYPGNAVEVMYPGSHSDVGGGYASGALGIMPAQNSQMCVIPCRRMYEAARQAGVPLQAMEQLDKKIQDLISPTPQVINDFNAYLRDAKVTPASAEKMHQQHMALYLSHRFKYRREFTQRAPYRTASSKHQEYLRQTQQGIISGLSKLNAGNPMAPDFDPMREAVKIKHRPTQHNRVLSPSVLLETDPVNVAASMDLRRLTPAIEHFLESYIHDSVAGFIQDAFYEGTLNGIGLFKFRTLYKGDE</sequence>
<dbReference type="InterPro" id="IPR018712">
    <property type="entry name" value="Tle1-like_cat"/>
</dbReference>
<feature type="domain" description="T6SS Phospholipase effector Tle1-like catalytic" evidence="1">
    <location>
        <begin position="45"/>
        <end position="210"/>
    </location>
</feature>
<evidence type="ECO:0000313" key="3">
    <source>
        <dbReference type="Proteomes" id="UP000198290"/>
    </source>
</evidence>
<name>A0A3G9GFA1_9NEIS</name>